<organism evidence="1 2">
    <name type="scientific">Globisporangium ultimum (strain ATCC 200006 / CBS 805.95 / DAOM BR144)</name>
    <name type="common">Pythium ultimum</name>
    <dbReference type="NCBI Taxonomy" id="431595"/>
    <lineage>
        <taxon>Eukaryota</taxon>
        <taxon>Sar</taxon>
        <taxon>Stramenopiles</taxon>
        <taxon>Oomycota</taxon>
        <taxon>Peronosporomycetes</taxon>
        <taxon>Pythiales</taxon>
        <taxon>Pythiaceae</taxon>
        <taxon>Globisporangium</taxon>
    </lineage>
</organism>
<evidence type="ECO:0000313" key="2">
    <source>
        <dbReference type="Proteomes" id="UP000019132"/>
    </source>
</evidence>
<dbReference type="Proteomes" id="UP000019132">
    <property type="component" value="Unassembled WGS sequence"/>
</dbReference>
<evidence type="ECO:0000313" key="1">
    <source>
        <dbReference type="EnsemblProtists" id="PYU1_T009721"/>
    </source>
</evidence>
<name>K3WXM3_GLOUD</name>
<protein>
    <submittedName>
        <fullName evidence="1">Uncharacterized protein</fullName>
    </submittedName>
</protein>
<reference evidence="2" key="2">
    <citation type="submission" date="2010-04" db="EMBL/GenBank/DDBJ databases">
        <authorList>
            <person name="Buell R."/>
            <person name="Hamilton J."/>
            <person name="Hostetler J."/>
        </authorList>
    </citation>
    <scope>NUCLEOTIDE SEQUENCE [LARGE SCALE GENOMIC DNA]</scope>
    <source>
        <strain evidence="2">DAOM:BR144</strain>
    </source>
</reference>
<dbReference type="AlphaFoldDB" id="K3WXM3"/>
<dbReference type="EnsemblProtists" id="PYU1_T009721">
    <property type="protein sequence ID" value="PYU1_T009721"/>
    <property type="gene ID" value="PYU1_G009703"/>
</dbReference>
<proteinExistence type="predicted"/>
<reference evidence="2" key="1">
    <citation type="journal article" date="2010" name="Genome Biol.">
        <title>Genome sequence of the necrotrophic plant pathogen Pythium ultimum reveals original pathogenicity mechanisms and effector repertoire.</title>
        <authorList>
            <person name="Levesque C.A."/>
            <person name="Brouwer H."/>
            <person name="Cano L."/>
            <person name="Hamilton J.P."/>
            <person name="Holt C."/>
            <person name="Huitema E."/>
            <person name="Raffaele S."/>
            <person name="Robideau G.P."/>
            <person name="Thines M."/>
            <person name="Win J."/>
            <person name="Zerillo M.M."/>
            <person name="Beakes G.W."/>
            <person name="Boore J.L."/>
            <person name="Busam D."/>
            <person name="Dumas B."/>
            <person name="Ferriera S."/>
            <person name="Fuerstenberg S.I."/>
            <person name="Gachon C.M."/>
            <person name="Gaulin E."/>
            <person name="Govers F."/>
            <person name="Grenville-Briggs L."/>
            <person name="Horner N."/>
            <person name="Hostetler J."/>
            <person name="Jiang R.H."/>
            <person name="Johnson J."/>
            <person name="Krajaejun T."/>
            <person name="Lin H."/>
            <person name="Meijer H.J."/>
            <person name="Moore B."/>
            <person name="Morris P."/>
            <person name="Phuntmart V."/>
            <person name="Puiu D."/>
            <person name="Shetty J."/>
            <person name="Stajich J.E."/>
            <person name="Tripathy S."/>
            <person name="Wawra S."/>
            <person name="van West P."/>
            <person name="Whitty B.R."/>
            <person name="Coutinho P.M."/>
            <person name="Henrissat B."/>
            <person name="Martin F."/>
            <person name="Thomas P.D."/>
            <person name="Tyler B.M."/>
            <person name="De Vries R.P."/>
            <person name="Kamoun S."/>
            <person name="Yandell M."/>
            <person name="Tisserat N."/>
            <person name="Buell C.R."/>
        </authorList>
    </citation>
    <scope>NUCLEOTIDE SEQUENCE</scope>
    <source>
        <strain evidence="2">DAOM:BR144</strain>
    </source>
</reference>
<sequence length="195" mass="22144">MSQPLFARPHAKAAVLRKGPPSINRRKVTIEPLLSEEMLEKLQMHLEQKIQGSIWQNEIRSKLARPLSATAFCVAREERLEHPLSAAQYVFSGNEQDCHRTSSPRESSPLFPYSIEAHAWTQQIAKCYTTMRFRVDCVVSRSLFAYSDVSSCLKSCDGTAHGLQQPPFFKDSIIITCNGGDAFWYLRLSLSFYRG</sequence>
<dbReference type="EMBL" id="GL376615">
    <property type="status" value="NOT_ANNOTATED_CDS"/>
    <property type="molecule type" value="Genomic_DNA"/>
</dbReference>
<dbReference type="STRING" id="431595.K3WXM3"/>
<dbReference type="HOGENOM" id="CLU_1398859_0_0_1"/>
<keyword evidence="2" id="KW-1185">Reference proteome</keyword>
<reference evidence="1" key="3">
    <citation type="submission" date="2015-02" db="UniProtKB">
        <authorList>
            <consortium name="EnsemblProtists"/>
        </authorList>
    </citation>
    <scope>IDENTIFICATION</scope>
    <source>
        <strain evidence="1">DAOM BR144</strain>
    </source>
</reference>
<dbReference type="InParanoid" id="K3WXM3"/>
<accession>K3WXM3</accession>
<dbReference type="VEuPathDB" id="FungiDB:PYU1_G009703"/>